<dbReference type="InterPro" id="IPR016032">
    <property type="entry name" value="Sig_transdc_resp-reg_C-effctor"/>
</dbReference>
<evidence type="ECO:0000313" key="4">
    <source>
        <dbReference type="EMBL" id="MEQ2519539.1"/>
    </source>
</evidence>
<keyword evidence="2" id="KW-0238">DNA-binding</keyword>
<evidence type="ECO:0000259" key="3">
    <source>
        <dbReference type="SMART" id="SM01043"/>
    </source>
</evidence>
<keyword evidence="5" id="KW-1185">Reference proteome</keyword>
<dbReference type="PANTHER" id="PTHR35807:SF2">
    <property type="entry name" value="TRANSCRIPTIONAL ACTIVATOR DOMAIN"/>
    <property type="match status" value="1"/>
</dbReference>
<dbReference type="Gene3D" id="1.10.10.10">
    <property type="entry name" value="Winged helix-like DNA-binding domain superfamily/Winged helix DNA-binding domain"/>
    <property type="match status" value="1"/>
</dbReference>
<dbReference type="Proteomes" id="UP001477672">
    <property type="component" value="Unassembled WGS sequence"/>
</dbReference>
<dbReference type="SMART" id="SM01043">
    <property type="entry name" value="BTAD"/>
    <property type="match status" value="1"/>
</dbReference>
<accession>A0ABV1GCP5</accession>
<dbReference type="InterPro" id="IPR005158">
    <property type="entry name" value="BTAD"/>
</dbReference>
<evidence type="ECO:0000256" key="1">
    <source>
        <dbReference type="ARBA" id="ARBA00005820"/>
    </source>
</evidence>
<dbReference type="SUPFAM" id="SSF46894">
    <property type="entry name" value="C-terminal effector domain of the bipartite response regulators"/>
    <property type="match status" value="1"/>
</dbReference>
<dbReference type="PANTHER" id="PTHR35807">
    <property type="entry name" value="TRANSCRIPTIONAL REGULATOR REDD-RELATED"/>
    <property type="match status" value="1"/>
</dbReference>
<evidence type="ECO:0000256" key="2">
    <source>
        <dbReference type="ARBA" id="ARBA00023125"/>
    </source>
</evidence>
<dbReference type="InterPro" id="IPR001867">
    <property type="entry name" value="OmpR/PhoB-type_DNA-bd"/>
</dbReference>
<dbReference type="Pfam" id="PF00486">
    <property type="entry name" value="Trans_reg_C"/>
    <property type="match status" value="1"/>
</dbReference>
<protein>
    <submittedName>
        <fullName evidence="4">BTAD domain-containing putative transcriptional regulator</fullName>
    </submittedName>
</protein>
<sequence length="403" mass="46963">MTDGLRVKMFGGFSVCWNGQYLIEHSARMNKPQELLALLLARADEKLTNEQLMEALWESDEVENPAGALKNAVYSIRKLLQKSAPGVQFIVMENGRYQWNPQIPLELDIHRFEVLTEDLFGQEKTLEEQLKEAREILALYSGELLPGLNSRQWVIQENSYYRQKYLRTVKYMAGLLSGRGTRADLEEVLDICNRAALFEPLHEELYEYMFSAMRGLDMKQAVLSYYPVVSNLFYDELGEKLPERLRDVYLWASEGSNQIKEDLCQVQQDLSEVTKDTRPIRGAYYCEYEMFKHVYHMVARNAARSGDHVIIMLITLLPRKTELLQKQESVRYMLQLKEVIKNTLRKGDVFSRYSRNQYILMLPVRSALDVTVVQKRLETACQSHMEKKNLVIDMKSQMLEPMV</sequence>
<proteinExistence type="inferred from homology"/>
<organism evidence="4 5">
    <name type="scientific">Ruthenibacterium intestinale</name>
    <dbReference type="NCBI Taxonomy" id="3133163"/>
    <lineage>
        <taxon>Bacteria</taxon>
        <taxon>Bacillati</taxon>
        <taxon>Bacillota</taxon>
        <taxon>Clostridia</taxon>
        <taxon>Eubacteriales</taxon>
        <taxon>Oscillospiraceae</taxon>
        <taxon>Ruthenibacterium</taxon>
    </lineage>
</organism>
<feature type="domain" description="Bacterial transcriptional activator" evidence="3">
    <location>
        <begin position="107"/>
        <end position="252"/>
    </location>
</feature>
<dbReference type="SUPFAM" id="SSF48452">
    <property type="entry name" value="TPR-like"/>
    <property type="match status" value="1"/>
</dbReference>
<dbReference type="Pfam" id="PF03704">
    <property type="entry name" value="BTAD"/>
    <property type="match status" value="1"/>
</dbReference>
<evidence type="ECO:0000313" key="5">
    <source>
        <dbReference type="Proteomes" id="UP001477672"/>
    </source>
</evidence>
<dbReference type="RefSeq" id="WP_349214970.1">
    <property type="nucleotide sequence ID" value="NZ_JBBMFA010000058.1"/>
</dbReference>
<comment type="caution">
    <text evidence="4">The sequence shown here is derived from an EMBL/GenBank/DDBJ whole genome shotgun (WGS) entry which is preliminary data.</text>
</comment>
<comment type="similarity">
    <text evidence="1">Belongs to the AfsR/DnrI/RedD regulatory family.</text>
</comment>
<gene>
    <name evidence="4" type="ORF">WMO24_03715</name>
</gene>
<dbReference type="InterPro" id="IPR051677">
    <property type="entry name" value="AfsR-DnrI-RedD_regulator"/>
</dbReference>
<dbReference type="Gene3D" id="1.25.40.10">
    <property type="entry name" value="Tetratricopeptide repeat domain"/>
    <property type="match status" value="1"/>
</dbReference>
<dbReference type="EMBL" id="JBBMFA010000058">
    <property type="protein sequence ID" value="MEQ2519539.1"/>
    <property type="molecule type" value="Genomic_DNA"/>
</dbReference>
<dbReference type="InterPro" id="IPR011990">
    <property type="entry name" value="TPR-like_helical_dom_sf"/>
</dbReference>
<name>A0ABV1GCP5_9FIRM</name>
<dbReference type="InterPro" id="IPR036388">
    <property type="entry name" value="WH-like_DNA-bd_sf"/>
</dbReference>
<reference evidence="4 5" key="1">
    <citation type="submission" date="2024-03" db="EMBL/GenBank/DDBJ databases">
        <title>Human intestinal bacterial collection.</title>
        <authorList>
            <person name="Pauvert C."/>
            <person name="Hitch T.C.A."/>
            <person name="Clavel T."/>
        </authorList>
    </citation>
    <scope>NUCLEOTIDE SEQUENCE [LARGE SCALE GENOMIC DNA]</scope>
    <source>
        <strain evidence="4 5">CLA-JM-H11</strain>
    </source>
</reference>